<name>A0ABM6FG74_9BURK</name>
<protein>
    <recommendedName>
        <fullName evidence="4">DUF3304 domain-containing protein</fullName>
    </recommendedName>
</protein>
<evidence type="ECO:0000313" key="3">
    <source>
        <dbReference type="Proteomes" id="UP000177515"/>
    </source>
</evidence>
<dbReference type="PROSITE" id="PS51257">
    <property type="entry name" value="PROKAR_LIPOPROTEIN"/>
    <property type="match status" value="1"/>
</dbReference>
<dbReference type="EMBL" id="CP017755">
    <property type="protein sequence ID" value="AOZ10934.1"/>
    <property type="molecule type" value="Genomic_DNA"/>
</dbReference>
<feature type="signal peptide" evidence="1">
    <location>
        <begin position="1"/>
        <end position="18"/>
    </location>
</feature>
<evidence type="ECO:0000313" key="2">
    <source>
        <dbReference type="EMBL" id="AOZ10934.1"/>
    </source>
</evidence>
<feature type="chain" id="PRO_5045783042" description="DUF3304 domain-containing protein" evidence="1">
    <location>
        <begin position="19"/>
        <end position="221"/>
    </location>
</feature>
<accession>A0ABM6FG74</accession>
<dbReference type="Proteomes" id="UP000177515">
    <property type="component" value="Chromosome 2"/>
</dbReference>
<dbReference type="Pfam" id="PF11745">
    <property type="entry name" value="DUF3304"/>
    <property type="match status" value="1"/>
</dbReference>
<sequence length="221" mass="24158">MPARLLATVLLAGLGLLAGCDDRTGTESRDSVESIDPDAMLGGSVSGLNYTPYYIHSFGITGENGIAGGGPNIFPATPERTPSGGGKESCCASFPAKWRPGLKVNVRWLVDKKQDGVTYGSWYQAETELPPYGKATYGLWAIFLPGDRVKVMVRGSVEAGYTNVWTRPSDDDPYVVVGTLDEAANREAEARREVQRQRKEAYAVEVANREKKLLRQQENER</sequence>
<gene>
    <name evidence="2" type="ORF">BKK80_30225</name>
</gene>
<reference evidence="2 3" key="1">
    <citation type="submission" date="2016-10" db="EMBL/GenBank/DDBJ databases">
        <title>Complete genome sequences of three Cupriavidus strains isolated from various Malaysian environments.</title>
        <authorList>
            <person name="Abdullah A.A.-A."/>
            <person name="Shafie N.A.H."/>
            <person name="Lau N.S."/>
        </authorList>
    </citation>
    <scope>NUCLEOTIDE SEQUENCE [LARGE SCALE GENOMIC DNA]</scope>
    <source>
        <strain evidence="2 3">USMAA1020</strain>
    </source>
</reference>
<evidence type="ECO:0000256" key="1">
    <source>
        <dbReference type="SAM" id="SignalP"/>
    </source>
</evidence>
<keyword evidence="3" id="KW-1185">Reference proteome</keyword>
<keyword evidence="1" id="KW-0732">Signal</keyword>
<proteinExistence type="predicted"/>
<evidence type="ECO:0008006" key="4">
    <source>
        <dbReference type="Google" id="ProtNLM"/>
    </source>
</evidence>
<organism evidence="2 3">
    <name type="scientific">Cupriavidus malaysiensis</name>
    <dbReference type="NCBI Taxonomy" id="367825"/>
    <lineage>
        <taxon>Bacteria</taxon>
        <taxon>Pseudomonadati</taxon>
        <taxon>Pseudomonadota</taxon>
        <taxon>Betaproteobacteria</taxon>
        <taxon>Burkholderiales</taxon>
        <taxon>Burkholderiaceae</taxon>
        <taxon>Cupriavidus</taxon>
    </lineage>
</organism>
<dbReference type="InterPro" id="IPR021733">
    <property type="entry name" value="DUF3304"/>
</dbReference>